<evidence type="ECO:0000313" key="2">
    <source>
        <dbReference type="EMBL" id="KAF2679457.1"/>
    </source>
</evidence>
<feature type="compositionally biased region" description="Polar residues" evidence="1">
    <location>
        <begin position="96"/>
        <end position="114"/>
    </location>
</feature>
<proteinExistence type="predicted"/>
<dbReference type="Proteomes" id="UP000799291">
    <property type="component" value="Unassembled WGS sequence"/>
</dbReference>
<name>A0A6G1IMJ0_9PLEO</name>
<sequence>MIAASSSSPSIGSFILTTALSSRPIHHTGAQTPSGSLPIAHVWIILRLFSARTANVAIQLLPQRKGVTIAAGAGLSLARLRPYARRVSKRMKSTERNINSEQLRWSSRVQAPKT</sequence>
<keyword evidence="3" id="KW-1185">Reference proteome</keyword>
<dbReference type="AlphaFoldDB" id="A0A6G1IMJ0"/>
<protein>
    <submittedName>
        <fullName evidence="2">Uncharacterized protein</fullName>
    </submittedName>
</protein>
<dbReference type="EMBL" id="MU005603">
    <property type="protein sequence ID" value="KAF2679457.1"/>
    <property type="molecule type" value="Genomic_DNA"/>
</dbReference>
<accession>A0A6G1IMJ0</accession>
<reference evidence="2" key="1">
    <citation type="journal article" date="2020" name="Stud. Mycol.">
        <title>101 Dothideomycetes genomes: a test case for predicting lifestyles and emergence of pathogens.</title>
        <authorList>
            <person name="Haridas S."/>
            <person name="Albert R."/>
            <person name="Binder M."/>
            <person name="Bloem J."/>
            <person name="Labutti K."/>
            <person name="Salamov A."/>
            <person name="Andreopoulos B."/>
            <person name="Baker S."/>
            <person name="Barry K."/>
            <person name="Bills G."/>
            <person name="Bluhm B."/>
            <person name="Cannon C."/>
            <person name="Castanera R."/>
            <person name="Culley D."/>
            <person name="Daum C."/>
            <person name="Ezra D."/>
            <person name="Gonzalez J."/>
            <person name="Henrissat B."/>
            <person name="Kuo A."/>
            <person name="Liang C."/>
            <person name="Lipzen A."/>
            <person name="Lutzoni F."/>
            <person name="Magnuson J."/>
            <person name="Mondo S."/>
            <person name="Nolan M."/>
            <person name="Ohm R."/>
            <person name="Pangilinan J."/>
            <person name="Park H.-J."/>
            <person name="Ramirez L."/>
            <person name="Alfaro M."/>
            <person name="Sun H."/>
            <person name="Tritt A."/>
            <person name="Yoshinaga Y."/>
            <person name="Zwiers L.-H."/>
            <person name="Turgeon B."/>
            <person name="Goodwin S."/>
            <person name="Spatafora J."/>
            <person name="Crous P."/>
            <person name="Grigoriev I."/>
        </authorList>
    </citation>
    <scope>NUCLEOTIDE SEQUENCE</scope>
    <source>
        <strain evidence="2">CBS 122367</strain>
    </source>
</reference>
<evidence type="ECO:0000313" key="3">
    <source>
        <dbReference type="Proteomes" id="UP000799291"/>
    </source>
</evidence>
<organism evidence="2 3">
    <name type="scientific">Lentithecium fluviatile CBS 122367</name>
    <dbReference type="NCBI Taxonomy" id="1168545"/>
    <lineage>
        <taxon>Eukaryota</taxon>
        <taxon>Fungi</taxon>
        <taxon>Dikarya</taxon>
        <taxon>Ascomycota</taxon>
        <taxon>Pezizomycotina</taxon>
        <taxon>Dothideomycetes</taxon>
        <taxon>Pleosporomycetidae</taxon>
        <taxon>Pleosporales</taxon>
        <taxon>Massarineae</taxon>
        <taxon>Lentitheciaceae</taxon>
        <taxon>Lentithecium</taxon>
    </lineage>
</organism>
<gene>
    <name evidence="2" type="ORF">K458DRAFT_116656</name>
</gene>
<feature type="region of interest" description="Disordered" evidence="1">
    <location>
        <begin position="88"/>
        <end position="114"/>
    </location>
</feature>
<evidence type="ECO:0000256" key="1">
    <source>
        <dbReference type="SAM" id="MobiDB-lite"/>
    </source>
</evidence>